<dbReference type="InterPro" id="IPR007060">
    <property type="entry name" value="FtsL/DivIC"/>
</dbReference>
<organism evidence="8 9">
    <name type="scientific">Candidatus Desulfovibrio intestinavium</name>
    <dbReference type="NCBI Taxonomy" id="2838534"/>
    <lineage>
        <taxon>Bacteria</taxon>
        <taxon>Pseudomonadati</taxon>
        <taxon>Thermodesulfobacteriota</taxon>
        <taxon>Desulfovibrionia</taxon>
        <taxon>Desulfovibrionales</taxon>
        <taxon>Desulfovibrionaceae</taxon>
        <taxon>Desulfovibrio</taxon>
    </lineage>
</organism>
<accession>A0A9D2HKZ8</accession>
<gene>
    <name evidence="8" type="ORF">H9784_04805</name>
</gene>
<evidence type="ECO:0000256" key="6">
    <source>
        <dbReference type="ARBA" id="ARBA00023306"/>
    </source>
</evidence>
<keyword evidence="2" id="KW-0132">Cell division</keyword>
<proteinExistence type="predicted"/>
<dbReference type="GO" id="GO:0030428">
    <property type="term" value="C:cell septum"/>
    <property type="evidence" value="ECO:0007669"/>
    <property type="project" value="TreeGrafter"/>
</dbReference>
<evidence type="ECO:0000256" key="1">
    <source>
        <dbReference type="ARBA" id="ARBA00022475"/>
    </source>
</evidence>
<sequence length="107" mass="12365">MVARVAILISLWTINLVLFFHMVWGEGGIVVYRDLKRTYSTLEQEIASIDSENLALSREIRLLQTDKQYVEKMIRERLHYVRENELLYLFSSDKDAAGGAVDDDGKN</sequence>
<evidence type="ECO:0000256" key="4">
    <source>
        <dbReference type="ARBA" id="ARBA00022989"/>
    </source>
</evidence>
<reference evidence="8" key="2">
    <citation type="submission" date="2021-04" db="EMBL/GenBank/DDBJ databases">
        <authorList>
            <person name="Gilroy R."/>
        </authorList>
    </citation>
    <scope>NUCLEOTIDE SEQUENCE</scope>
    <source>
        <strain evidence="8">5032</strain>
    </source>
</reference>
<keyword evidence="6" id="KW-0131">Cell cycle</keyword>
<dbReference type="Pfam" id="PF04977">
    <property type="entry name" value="DivIC"/>
    <property type="match status" value="1"/>
</dbReference>
<feature type="coiled-coil region" evidence="7">
    <location>
        <begin position="32"/>
        <end position="59"/>
    </location>
</feature>
<evidence type="ECO:0000313" key="9">
    <source>
        <dbReference type="Proteomes" id="UP000823821"/>
    </source>
</evidence>
<keyword evidence="5" id="KW-0472">Membrane</keyword>
<dbReference type="PANTHER" id="PTHR37485">
    <property type="entry name" value="CELL DIVISION PROTEIN FTSB"/>
    <property type="match status" value="1"/>
</dbReference>
<name>A0A9D2HKZ8_9BACT</name>
<keyword evidence="7" id="KW-0175">Coiled coil</keyword>
<evidence type="ECO:0000256" key="3">
    <source>
        <dbReference type="ARBA" id="ARBA00022692"/>
    </source>
</evidence>
<protein>
    <submittedName>
        <fullName evidence="8">Septum formation initiator family protein</fullName>
    </submittedName>
</protein>
<dbReference type="PANTHER" id="PTHR37485:SF1">
    <property type="entry name" value="CELL DIVISION PROTEIN FTSB"/>
    <property type="match status" value="1"/>
</dbReference>
<evidence type="ECO:0000256" key="2">
    <source>
        <dbReference type="ARBA" id="ARBA00022618"/>
    </source>
</evidence>
<evidence type="ECO:0000256" key="5">
    <source>
        <dbReference type="ARBA" id="ARBA00023136"/>
    </source>
</evidence>
<dbReference type="EMBL" id="DWZD01000032">
    <property type="protein sequence ID" value="HJA78876.1"/>
    <property type="molecule type" value="Genomic_DNA"/>
</dbReference>
<keyword evidence="1" id="KW-1003">Cell membrane</keyword>
<keyword evidence="4" id="KW-1133">Transmembrane helix</keyword>
<evidence type="ECO:0000313" key="8">
    <source>
        <dbReference type="EMBL" id="HJA78876.1"/>
    </source>
</evidence>
<dbReference type="Proteomes" id="UP000823821">
    <property type="component" value="Unassembled WGS sequence"/>
</dbReference>
<evidence type="ECO:0000256" key="7">
    <source>
        <dbReference type="SAM" id="Coils"/>
    </source>
</evidence>
<dbReference type="GO" id="GO:0043093">
    <property type="term" value="P:FtsZ-dependent cytokinesis"/>
    <property type="evidence" value="ECO:0007669"/>
    <property type="project" value="TreeGrafter"/>
</dbReference>
<comment type="caution">
    <text evidence="8">The sequence shown here is derived from an EMBL/GenBank/DDBJ whole genome shotgun (WGS) entry which is preliminary data.</text>
</comment>
<reference evidence="8" key="1">
    <citation type="journal article" date="2021" name="PeerJ">
        <title>Extensive microbial diversity within the chicken gut microbiome revealed by metagenomics and culture.</title>
        <authorList>
            <person name="Gilroy R."/>
            <person name="Ravi A."/>
            <person name="Getino M."/>
            <person name="Pursley I."/>
            <person name="Horton D.L."/>
            <person name="Alikhan N.F."/>
            <person name="Baker D."/>
            <person name="Gharbi K."/>
            <person name="Hall N."/>
            <person name="Watson M."/>
            <person name="Adriaenssens E.M."/>
            <person name="Foster-Nyarko E."/>
            <person name="Jarju S."/>
            <person name="Secka A."/>
            <person name="Antonio M."/>
            <person name="Oren A."/>
            <person name="Chaudhuri R.R."/>
            <person name="La Ragione R."/>
            <person name="Hildebrand F."/>
            <person name="Pallen M.J."/>
        </authorList>
    </citation>
    <scope>NUCLEOTIDE SEQUENCE</scope>
    <source>
        <strain evidence="8">5032</strain>
    </source>
</reference>
<keyword evidence="3" id="KW-0812">Transmembrane</keyword>
<dbReference type="AlphaFoldDB" id="A0A9D2HKZ8"/>
<dbReference type="InterPro" id="IPR023081">
    <property type="entry name" value="Cell_div_FtsB"/>
</dbReference>